<dbReference type="RefSeq" id="WP_057029935.1">
    <property type="nucleotide sequence ID" value="NZ_LJYF01000040.1"/>
</dbReference>
<comment type="caution">
    <text evidence="3">The sequence shown here is derived from an EMBL/GenBank/DDBJ whole genome shotgun (WGS) entry which is preliminary data.</text>
</comment>
<name>A0A0R3BUJ7_9BRAD</name>
<feature type="domain" description="Glycosyltransferase subfamily 4-like N-terminal" evidence="1">
    <location>
        <begin position="20"/>
        <end position="172"/>
    </location>
</feature>
<sequence length="376" mass="41809">MKCVLFYHAFTSCWNNGNAHFLRGYARELHALGHEVVVFEPIDGWSRLNAIREGGSHAMEDIPAVFPGIDIRRYDTSLDLERALDGADLVIVHEWNSPDLIAQIGRRRVQGGSFTLLFHDTHHRAVSAPDELAQFDLDGFDGVLAFGEVLRQIYLKLGWADRVFTWHEAADVALYHPLPQVERTDDLVWIGNWGDGERSAELNEFLVEPVAELKLRASVHGVRYSDDALHTIRSAGIRYGGWLPAHWAPVAFASARATIHVPRGPYVALLPGIPTIRVFEALACGIPLVSAPWSDEEGLFPEGAYLSVADGAQMKHALRSVIDDPEFSAAMVETGLKVIRDRHTCRHRAEQLIDIVTDLRDSSRSARPQHDIGAVA</sequence>
<dbReference type="SUPFAM" id="SSF53756">
    <property type="entry name" value="UDP-Glycosyltransferase/glycogen phosphorylase"/>
    <property type="match status" value="1"/>
</dbReference>
<evidence type="ECO:0000259" key="2">
    <source>
        <dbReference type="Pfam" id="PF13524"/>
    </source>
</evidence>
<protein>
    <submittedName>
        <fullName evidence="3">Glycosyltransferase</fullName>
    </submittedName>
</protein>
<organism evidence="3 4">
    <name type="scientific">Bradyrhizobium yuanmingense</name>
    <dbReference type="NCBI Taxonomy" id="108015"/>
    <lineage>
        <taxon>Bacteria</taxon>
        <taxon>Pseudomonadati</taxon>
        <taxon>Pseudomonadota</taxon>
        <taxon>Alphaproteobacteria</taxon>
        <taxon>Hyphomicrobiales</taxon>
        <taxon>Nitrobacteraceae</taxon>
        <taxon>Bradyrhizobium</taxon>
    </lineage>
</organism>
<dbReference type="Pfam" id="PF13524">
    <property type="entry name" value="Glyco_trans_1_2"/>
    <property type="match status" value="1"/>
</dbReference>
<accession>A0A0R3BUJ7</accession>
<dbReference type="OrthoDB" id="9813806at2"/>
<dbReference type="Pfam" id="PF13439">
    <property type="entry name" value="Glyco_transf_4"/>
    <property type="match status" value="1"/>
</dbReference>
<dbReference type="EMBL" id="LJYF01000040">
    <property type="protein sequence ID" value="KRP88944.1"/>
    <property type="molecule type" value="Genomic_DNA"/>
</dbReference>
<dbReference type="Proteomes" id="UP000051380">
    <property type="component" value="Unassembled WGS sequence"/>
</dbReference>
<proteinExistence type="predicted"/>
<dbReference type="Gene3D" id="3.40.50.2000">
    <property type="entry name" value="Glycogen Phosphorylase B"/>
    <property type="match status" value="2"/>
</dbReference>
<feature type="domain" description="Spore protein YkvP/CgeB glycosyl transferase-like" evidence="2">
    <location>
        <begin position="204"/>
        <end position="354"/>
    </location>
</feature>
<gene>
    <name evidence="3" type="ORF">AOQ72_00755</name>
</gene>
<keyword evidence="3" id="KW-0808">Transferase</keyword>
<dbReference type="InterPro" id="IPR028098">
    <property type="entry name" value="Glyco_trans_4-like_N"/>
</dbReference>
<evidence type="ECO:0000259" key="1">
    <source>
        <dbReference type="Pfam" id="PF13439"/>
    </source>
</evidence>
<dbReference type="InterPro" id="IPR055259">
    <property type="entry name" value="YkvP/CgeB_Glyco_trans-like"/>
</dbReference>
<dbReference type="STRING" id="108015.GA0061099_1009153"/>
<dbReference type="GO" id="GO:0016757">
    <property type="term" value="F:glycosyltransferase activity"/>
    <property type="evidence" value="ECO:0007669"/>
    <property type="project" value="UniProtKB-ARBA"/>
</dbReference>
<evidence type="ECO:0000313" key="3">
    <source>
        <dbReference type="EMBL" id="KRP88944.1"/>
    </source>
</evidence>
<evidence type="ECO:0000313" key="4">
    <source>
        <dbReference type="Proteomes" id="UP000051380"/>
    </source>
</evidence>
<dbReference type="AlphaFoldDB" id="A0A0R3BUJ7"/>
<reference evidence="3 4" key="1">
    <citation type="submission" date="2015-09" db="EMBL/GenBank/DDBJ databases">
        <title>Draft Genome Sequence of the Strain BR 3267 (Bradyrhizobium yuanmingense) recommended as inoculant for cowpea in Brazil.</title>
        <authorList>
            <person name="Simoes-Araujo J.L."/>
            <person name="Zilli J.E."/>
        </authorList>
    </citation>
    <scope>NUCLEOTIDE SEQUENCE [LARGE SCALE GENOMIC DNA]</scope>
    <source>
        <strain evidence="3 4">BR3267</strain>
    </source>
</reference>